<dbReference type="EMBL" id="MF101465">
    <property type="protein sequence ID" value="ARW69524.1"/>
    <property type="molecule type" value="Genomic_DNA"/>
</dbReference>
<reference evidence="9" key="1">
    <citation type="journal article" date="2017" name="J. Phycol.">
        <title>Analysis of chloroplast genomes and a supermatrix inform reclassification of the Rhodomelaceae (Rhodophyta).</title>
        <authorList>
            <person name="Diaz-Tapia P."/>
            <person name="Maggs C.A."/>
            <person name="West J.A."/>
            <person name="Verbruggen H."/>
        </authorList>
    </citation>
    <scope>NUCLEOTIDE SEQUENCE</scope>
    <source>
        <strain evidence="9">PD1820</strain>
    </source>
</reference>
<comment type="function">
    <text evidence="8">This protein is part of the stalk that links CF(0) to CF(1). It either transmits conformational changes from CF(0) to CF(1) or is implicated in proton conduction.</text>
</comment>
<keyword evidence="7 8" id="KW-0066">ATP synthesis</keyword>
<evidence type="ECO:0000256" key="1">
    <source>
        <dbReference type="ARBA" id="ARBA00004370"/>
    </source>
</evidence>
<gene>
    <name evidence="8 9" type="primary">atpD</name>
</gene>
<dbReference type="PANTHER" id="PTHR11910">
    <property type="entry name" value="ATP SYNTHASE DELTA CHAIN"/>
    <property type="match status" value="1"/>
</dbReference>
<keyword evidence="9" id="KW-0150">Chloroplast</keyword>
<evidence type="ECO:0000313" key="9">
    <source>
        <dbReference type="EMBL" id="ARW69524.1"/>
    </source>
</evidence>
<dbReference type="InterPro" id="IPR026015">
    <property type="entry name" value="ATP_synth_OSCP/delta_N_sf"/>
</dbReference>
<keyword evidence="4 8" id="KW-0375">Hydrogen ion transport</keyword>
<keyword evidence="9" id="KW-0934">Plastid</keyword>
<keyword evidence="8" id="KW-0793">Thylakoid</keyword>
<keyword evidence="3 8" id="KW-0813">Transport</keyword>
<dbReference type="HAMAP" id="MF_01416">
    <property type="entry name" value="ATP_synth_delta_bact"/>
    <property type="match status" value="1"/>
</dbReference>
<evidence type="ECO:0000256" key="5">
    <source>
        <dbReference type="ARBA" id="ARBA00023065"/>
    </source>
</evidence>
<accession>A0A1Z1MV15</accession>
<geneLocation type="chloroplast" evidence="9"/>
<evidence type="ECO:0000256" key="6">
    <source>
        <dbReference type="ARBA" id="ARBA00023136"/>
    </source>
</evidence>
<keyword evidence="5 8" id="KW-0406">Ion transport</keyword>
<dbReference type="RefSeq" id="YP_009399705.1">
    <property type="nucleotide sequence ID" value="NC_035298.1"/>
</dbReference>
<dbReference type="AlphaFoldDB" id="A0A1Z1MV15"/>
<dbReference type="PRINTS" id="PR00125">
    <property type="entry name" value="ATPASEDELTA"/>
</dbReference>
<dbReference type="NCBIfam" id="TIGR01145">
    <property type="entry name" value="ATP_synt_delta"/>
    <property type="match status" value="1"/>
</dbReference>
<evidence type="ECO:0000256" key="4">
    <source>
        <dbReference type="ARBA" id="ARBA00022781"/>
    </source>
</evidence>
<comment type="similarity">
    <text evidence="2 8">Belongs to the ATPase delta chain family.</text>
</comment>
<protein>
    <recommendedName>
        <fullName evidence="8">ATP synthase subunit delta, chloroplastic</fullName>
    </recommendedName>
    <alternativeName>
        <fullName evidence="8">ATP synthase F(1) sector subunit delta</fullName>
    </alternativeName>
    <alternativeName>
        <fullName evidence="8">F-type ATPase subunit delta</fullName>
    </alternativeName>
</protein>
<dbReference type="GO" id="GO:0046933">
    <property type="term" value="F:proton-transporting ATP synthase activity, rotational mechanism"/>
    <property type="evidence" value="ECO:0007669"/>
    <property type="project" value="UniProtKB-UniRule"/>
</dbReference>
<keyword evidence="6 8" id="KW-0472">Membrane</keyword>
<dbReference type="InterPro" id="IPR000711">
    <property type="entry name" value="ATPase_OSCP/dsu"/>
</dbReference>
<evidence type="ECO:0000256" key="2">
    <source>
        <dbReference type="ARBA" id="ARBA00007046"/>
    </source>
</evidence>
<dbReference type="SUPFAM" id="SSF47928">
    <property type="entry name" value="N-terminal domain of the delta subunit of the F1F0-ATP synthase"/>
    <property type="match status" value="1"/>
</dbReference>
<evidence type="ECO:0000256" key="3">
    <source>
        <dbReference type="ARBA" id="ARBA00022448"/>
    </source>
</evidence>
<proteinExistence type="inferred from homology"/>
<evidence type="ECO:0000256" key="7">
    <source>
        <dbReference type="ARBA" id="ARBA00023310"/>
    </source>
</evidence>
<dbReference type="GeneID" id="33362213"/>
<organism evidence="9">
    <name type="scientific">Digenea simplex</name>
    <name type="common">Marine red alga</name>
    <name type="synonym">Conferva simplex</name>
    <dbReference type="NCBI Taxonomy" id="945030"/>
    <lineage>
        <taxon>Eukaryota</taxon>
        <taxon>Rhodophyta</taxon>
        <taxon>Florideophyceae</taxon>
        <taxon>Rhodymeniophycidae</taxon>
        <taxon>Ceramiales</taxon>
        <taxon>Rhodomelaceae</taxon>
        <taxon>Polysiphonioideae</taxon>
        <taxon>Digenea</taxon>
    </lineage>
</organism>
<comment type="function">
    <text evidence="8">F(1)F(0) ATP synthase produces ATP from ADP in the presence of a proton or sodium gradient. F-type ATPases consist of two structural domains, F(1) containing the extramembraneous catalytic core and F(0) containing the membrane proton channel, linked together by a central stalk and a peripheral stalk. During catalysis, ATP synthesis in the catalytic domain of F(1) is coupled via a rotary mechanism of the central stalk subunits to proton translocation.</text>
</comment>
<dbReference type="GO" id="GO:0009535">
    <property type="term" value="C:chloroplast thylakoid membrane"/>
    <property type="evidence" value="ECO:0007669"/>
    <property type="project" value="UniProtKB-SubCell"/>
</dbReference>
<sequence>MSNQSLREKIALPYAEALINLSQKSDSLSEVSKNLSLISKILSESQELKVFLSNPLINIGAKKEVLKQLFQDQVNDFIINFLLVLVDRRRISFLNVIIAKYLELNYRLESITIAEVSSAIELNQEQKESLVKKIKVITQTNEVRLLINNNPDLIGGFIVKIGSKIIDASLSGKLKRISLYLNTN</sequence>
<keyword evidence="8" id="KW-0139">CF(1)</keyword>
<comment type="subunit">
    <text evidence="8">F-type ATPases have 2 components, F(1) - the catalytic core - and F(0) - the membrane proton channel. F(1) has five subunits: alpha(3), beta(3), gamma(1), delta(1), epsilon(1). CF(0) has four main subunits: a(1), b(1), b'(1) and c(10-14). The alpha and beta chains form an alternating ring which encloses part of the gamma chain. F(1) is attached to F(0) by a central stalk formed by the gamma and epsilon chains, while a peripheral stalk is formed by the delta, b and b' chains.</text>
</comment>
<dbReference type="GO" id="GO:0045259">
    <property type="term" value="C:proton-transporting ATP synthase complex"/>
    <property type="evidence" value="ECO:0007669"/>
    <property type="project" value="UniProtKB-KW"/>
</dbReference>
<name>A0A1Z1MV15_DIGSM</name>
<evidence type="ECO:0000256" key="8">
    <source>
        <dbReference type="HAMAP-Rule" id="MF_01416"/>
    </source>
</evidence>
<comment type="subcellular location">
    <subcellularLocation>
        <location evidence="1">Membrane</location>
    </subcellularLocation>
    <subcellularLocation>
        <location evidence="8">Plastid</location>
        <location evidence="8">Chloroplast thylakoid membrane</location>
        <topology evidence="8">Peripheral membrane protein</topology>
    </subcellularLocation>
</comment>
<dbReference type="Pfam" id="PF00213">
    <property type="entry name" value="OSCP"/>
    <property type="match status" value="1"/>
</dbReference>
<dbReference type="Gene3D" id="1.10.520.20">
    <property type="entry name" value="N-terminal domain of the delta subunit of the F1F0-ATP synthase"/>
    <property type="match status" value="1"/>
</dbReference>